<reference evidence="2" key="1">
    <citation type="submission" date="2024-10" db="EMBL/GenBank/DDBJ databases">
        <authorList>
            <person name="Tejada A.J.P."/>
            <person name="Nada M.A.L."/>
            <person name="Joloro M.J.G."/>
            <person name="Chin R.A.D."/>
            <person name="Reterta M.C.C."/>
            <person name="Casidsid J.Y.O."/>
            <person name="Collado A.R.G."/>
            <person name="Berlin S.C."/>
            <person name="Ancla J.B."/>
            <person name="Asejo A.B."/>
            <person name="Yadao N.M.R."/>
            <person name="De Paz V.P. Jr."/>
            <person name="Bigol U.G."/>
        </authorList>
    </citation>
    <scope>NUCLEOTIDE SEQUENCE</scope>
</reference>
<keyword evidence="1" id="KW-1133">Transmembrane helix</keyword>
<evidence type="ECO:0000313" key="2">
    <source>
        <dbReference type="EMBL" id="XHV08288.1"/>
    </source>
</evidence>
<sequence>MKNILDKLGDWITAKPYRYWVIQWLLNCVTFFAACVTVAFVFKAIS</sequence>
<evidence type="ECO:0000256" key="1">
    <source>
        <dbReference type="SAM" id="Phobius"/>
    </source>
</evidence>
<proteinExistence type="predicted"/>
<name>A0AB74ULY5_9CAUD</name>
<accession>A0AB74ULY5</accession>
<feature type="transmembrane region" description="Helical" evidence="1">
    <location>
        <begin position="20"/>
        <end position="42"/>
    </location>
</feature>
<dbReference type="PROSITE" id="PS51257">
    <property type="entry name" value="PROKAR_LIPOPROTEIN"/>
    <property type="match status" value="1"/>
</dbReference>
<dbReference type="EMBL" id="PQ423993">
    <property type="protein sequence ID" value="XHV08288.1"/>
    <property type="molecule type" value="Genomic_DNA"/>
</dbReference>
<protein>
    <submittedName>
        <fullName evidence="2">Uncharacterized protein</fullName>
    </submittedName>
</protein>
<organism evidence="2">
    <name type="scientific">Escherichia phage vB_VIPECOMC04</name>
    <dbReference type="NCBI Taxonomy" id="3350136"/>
    <lineage>
        <taxon>Viruses</taxon>
        <taxon>Duplodnaviria</taxon>
        <taxon>Heunggongvirae</taxon>
        <taxon>Uroviricota</taxon>
        <taxon>Caudoviricetes</taxon>
        <taxon>Sarkviridae</taxon>
        <taxon>Guernseyvirinae</taxon>
        <taxon>Kagunavirus</taxon>
    </lineage>
</organism>
<gene>
    <name evidence="2" type="ORF">VIPECOMC04_00002</name>
</gene>
<keyword evidence="1" id="KW-0472">Membrane</keyword>
<keyword evidence="1" id="KW-0812">Transmembrane</keyword>